<name>A0ABR6H5K4_AMIAI</name>
<organism evidence="1 2">
    <name type="scientific">Aminobacter aminovorans</name>
    <name type="common">Chelatobacter heintzii</name>
    <dbReference type="NCBI Taxonomy" id="83263"/>
    <lineage>
        <taxon>Bacteria</taxon>
        <taxon>Pseudomonadati</taxon>
        <taxon>Pseudomonadota</taxon>
        <taxon>Alphaproteobacteria</taxon>
        <taxon>Hyphomicrobiales</taxon>
        <taxon>Phyllobacteriaceae</taxon>
        <taxon>Aminobacter</taxon>
    </lineage>
</organism>
<dbReference type="RefSeq" id="WP_157097039.1">
    <property type="nucleotide sequence ID" value="NZ_CP015005.1"/>
</dbReference>
<protein>
    <submittedName>
        <fullName evidence="1">Uncharacterized protein</fullName>
    </submittedName>
</protein>
<comment type="caution">
    <text evidence="1">The sequence shown here is derived from an EMBL/GenBank/DDBJ whole genome shotgun (WGS) entry which is preliminary data.</text>
</comment>
<evidence type="ECO:0000313" key="1">
    <source>
        <dbReference type="EMBL" id="MBB3705799.1"/>
    </source>
</evidence>
<evidence type="ECO:0000313" key="2">
    <source>
        <dbReference type="Proteomes" id="UP000577697"/>
    </source>
</evidence>
<sequence length="76" mass="8248">MAISDLPSDRRIGGVEPLLNGHHGQGEVVIGKNEILPTVWRVGVPDQYRDLGTGLKAPKDRVHMVGDDLSDTLDYG</sequence>
<keyword evidence="2" id="KW-1185">Reference proteome</keyword>
<gene>
    <name evidence="1" type="ORF">FHS67_002118</name>
</gene>
<dbReference type="Proteomes" id="UP000577697">
    <property type="component" value="Unassembled WGS sequence"/>
</dbReference>
<dbReference type="EMBL" id="JACICB010000007">
    <property type="protein sequence ID" value="MBB3705799.1"/>
    <property type="molecule type" value="Genomic_DNA"/>
</dbReference>
<accession>A0ABR6H5K4</accession>
<proteinExistence type="predicted"/>
<reference evidence="1 2" key="1">
    <citation type="submission" date="2020-08" db="EMBL/GenBank/DDBJ databases">
        <title>Genomic Encyclopedia of Type Strains, Phase IV (KMG-IV): sequencing the most valuable type-strain genomes for metagenomic binning, comparative biology and taxonomic classification.</title>
        <authorList>
            <person name="Goeker M."/>
        </authorList>
    </citation>
    <scope>NUCLEOTIDE SEQUENCE [LARGE SCALE GENOMIC DNA]</scope>
    <source>
        <strain evidence="1 2">DSM 10368</strain>
    </source>
</reference>